<dbReference type="Gene3D" id="3.40.1620.10">
    <property type="entry name" value="YefM-like domain"/>
    <property type="match status" value="1"/>
</dbReference>
<dbReference type="OrthoDB" id="4869854at2"/>
<organism evidence="3 4">
    <name type="scientific">Georgenia muralis</name>
    <dbReference type="NCBI Taxonomy" id="154117"/>
    <lineage>
        <taxon>Bacteria</taxon>
        <taxon>Bacillati</taxon>
        <taxon>Actinomycetota</taxon>
        <taxon>Actinomycetes</taxon>
        <taxon>Micrococcales</taxon>
        <taxon>Bogoriellaceae</taxon>
        <taxon>Georgenia</taxon>
    </lineage>
</organism>
<dbReference type="SUPFAM" id="SSF143120">
    <property type="entry name" value="YefM-like"/>
    <property type="match status" value="1"/>
</dbReference>
<dbReference type="NCBIfam" id="TIGR01552">
    <property type="entry name" value="phd_fam"/>
    <property type="match status" value="1"/>
</dbReference>
<dbReference type="PANTHER" id="PTHR33713:SF10">
    <property type="entry name" value="ANTITOXIN YAFN"/>
    <property type="match status" value="1"/>
</dbReference>
<comment type="function">
    <text evidence="2">Antitoxin component of a type II toxin-antitoxin (TA) system.</text>
</comment>
<protein>
    <recommendedName>
        <fullName evidence="2">Antitoxin</fullName>
    </recommendedName>
</protein>
<accession>A0A3N4Z9N1</accession>
<evidence type="ECO:0000313" key="3">
    <source>
        <dbReference type="EMBL" id="RPF28957.1"/>
    </source>
</evidence>
<proteinExistence type="inferred from homology"/>
<dbReference type="RefSeq" id="WP_123919553.1">
    <property type="nucleotide sequence ID" value="NZ_RKRA01000001.1"/>
</dbReference>
<dbReference type="PANTHER" id="PTHR33713">
    <property type="entry name" value="ANTITOXIN YAFN-RELATED"/>
    <property type="match status" value="1"/>
</dbReference>
<dbReference type="AlphaFoldDB" id="A0A3N4Z9N1"/>
<keyword evidence="4" id="KW-1185">Reference proteome</keyword>
<name>A0A3N4Z9N1_9MICO</name>
<dbReference type="Proteomes" id="UP000280726">
    <property type="component" value="Unassembled WGS sequence"/>
</dbReference>
<evidence type="ECO:0000256" key="2">
    <source>
        <dbReference type="RuleBase" id="RU362080"/>
    </source>
</evidence>
<dbReference type="InterPro" id="IPR051405">
    <property type="entry name" value="phD/YefM_antitoxin"/>
</dbReference>
<evidence type="ECO:0000313" key="4">
    <source>
        <dbReference type="Proteomes" id="UP000280726"/>
    </source>
</evidence>
<sequence>MNNPDELSVSQARERFAGALEHATSSHRPVYITRRGKRVAAIVDATELTRITDLAEDMEDILAAEAAREEMRATAEEPIPWDEVKADLGLS</sequence>
<dbReference type="InterPro" id="IPR006442">
    <property type="entry name" value="Antitoxin_Phd/YefM"/>
</dbReference>
<dbReference type="EMBL" id="RKRA01000001">
    <property type="protein sequence ID" value="RPF28957.1"/>
    <property type="molecule type" value="Genomic_DNA"/>
</dbReference>
<comment type="similarity">
    <text evidence="1 2">Belongs to the phD/YefM antitoxin family.</text>
</comment>
<evidence type="ECO:0000256" key="1">
    <source>
        <dbReference type="ARBA" id="ARBA00009981"/>
    </source>
</evidence>
<comment type="caution">
    <text evidence="3">The sequence shown here is derived from an EMBL/GenBank/DDBJ whole genome shotgun (WGS) entry which is preliminary data.</text>
</comment>
<reference evidence="3 4" key="1">
    <citation type="submission" date="2018-11" db="EMBL/GenBank/DDBJ databases">
        <title>Sequencing the genomes of 1000 actinobacteria strains.</title>
        <authorList>
            <person name="Klenk H.-P."/>
        </authorList>
    </citation>
    <scope>NUCLEOTIDE SEQUENCE [LARGE SCALE GENOMIC DNA]</scope>
    <source>
        <strain evidence="3 4">DSM 14418</strain>
    </source>
</reference>
<gene>
    <name evidence="3" type="ORF">EDD32_3508</name>
</gene>
<dbReference type="InterPro" id="IPR036165">
    <property type="entry name" value="YefM-like_sf"/>
</dbReference>
<dbReference type="Pfam" id="PF02604">
    <property type="entry name" value="PhdYeFM_antitox"/>
    <property type="match status" value="1"/>
</dbReference>